<reference evidence="3 4" key="1">
    <citation type="submission" date="2019-04" db="EMBL/GenBank/DDBJ databases">
        <title>Sphingomonas psychrotolerans sp. nov., isolated from soil in the Tianshan Mountains, Xinjiang, China.</title>
        <authorList>
            <person name="Luo Y."/>
            <person name="Sheng H."/>
        </authorList>
    </citation>
    <scope>NUCLEOTIDE SEQUENCE [LARGE SCALE GENOMIC DNA]</scope>
    <source>
        <strain evidence="3 4">ZFGT-11</strain>
    </source>
</reference>
<dbReference type="InterPro" id="IPR052563">
    <property type="entry name" value="FliK"/>
</dbReference>
<evidence type="ECO:0000256" key="1">
    <source>
        <dbReference type="SAM" id="MobiDB-lite"/>
    </source>
</evidence>
<dbReference type="Gene3D" id="3.30.750.140">
    <property type="match status" value="1"/>
</dbReference>
<sequence length="448" mass="45398">MIQLTFLPASPHGPVRPALLGPAGTSSFALALGTLALSPTAKGEGLLPERQMLAEAGKDLPDPVPVAAEDDDSEDTPDRAEIAFAWFAISPTPNPAIPQGIAASTVGIAARMRAEDGGAAALPDLDPAAPRPSDSASGSAAPNAPAAKTGIVPLAAMPAAPAAAPVFTDRVDVPTAQAGDTPQLALAKAAQDHPGAAPAASAAPADPDAIAAKAATLPGRVDQPVRTTGSEFQPTPQPAGQAPTPEASRAAVPNTPALPPLAPAIETAILASGPAILPPARRAPAIELAALALAPSAADALRPHAVTAAGDVQQSAIDMRRQEWVGKMVDQIEALRDAAPVRETRLSLAPEALGKVEVSIRHEGDRVHVHFATETQAARQLIADAQPRLGELAEARGIKLGQTSFESGTAGQGPNRDTRDHSGAQQSRQPRPANSDSPVGTADDDRIA</sequence>
<evidence type="ECO:0000313" key="4">
    <source>
        <dbReference type="Proteomes" id="UP000306147"/>
    </source>
</evidence>
<feature type="compositionally biased region" description="Polar residues" evidence="1">
    <location>
        <begin position="423"/>
        <end position="438"/>
    </location>
</feature>
<dbReference type="AlphaFoldDB" id="A0A4S1XAS6"/>
<dbReference type="Pfam" id="PF02120">
    <property type="entry name" value="Flg_hook"/>
    <property type="match status" value="1"/>
</dbReference>
<dbReference type="OrthoDB" id="7586319at2"/>
<proteinExistence type="predicted"/>
<protein>
    <submittedName>
        <fullName evidence="3">Flagellar hook-length control protein FliK</fullName>
    </submittedName>
</protein>
<dbReference type="InterPro" id="IPR038610">
    <property type="entry name" value="FliK-like_C_sf"/>
</dbReference>
<feature type="region of interest" description="Disordered" evidence="1">
    <location>
        <begin position="186"/>
        <end position="205"/>
    </location>
</feature>
<feature type="region of interest" description="Disordered" evidence="1">
    <location>
        <begin position="219"/>
        <end position="251"/>
    </location>
</feature>
<gene>
    <name evidence="3" type="ORF">E5A73_10110</name>
</gene>
<evidence type="ECO:0000259" key="2">
    <source>
        <dbReference type="Pfam" id="PF02120"/>
    </source>
</evidence>
<dbReference type="PANTHER" id="PTHR37533:SF2">
    <property type="entry name" value="FLAGELLAR HOOK-LENGTH CONTROL PROTEIN"/>
    <property type="match status" value="1"/>
</dbReference>
<dbReference type="EMBL" id="SRXT01000004">
    <property type="protein sequence ID" value="TGX53211.1"/>
    <property type="molecule type" value="Genomic_DNA"/>
</dbReference>
<accession>A0A4S1XAS6</accession>
<organism evidence="3 4">
    <name type="scientific">Sphingomonas gei</name>
    <dbReference type="NCBI Taxonomy" id="1395960"/>
    <lineage>
        <taxon>Bacteria</taxon>
        <taxon>Pseudomonadati</taxon>
        <taxon>Pseudomonadota</taxon>
        <taxon>Alphaproteobacteria</taxon>
        <taxon>Sphingomonadales</taxon>
        <taxon>Sphingomonadaceae</taxon>
        <taxon>Sphingomonas</taxon>
    </lineage>
</organism>
<feature type="compositionally biased region" description="Low complexity" evidence="1">
    <location>
        <begin position="238"/>
        <end position="251"/>
    </location>
</feature>
<keyword evidence="3" id="KW-0282">Flagellum</keyword>
<feature type="region of interest" description="Disordered" evidence="1">
    <location>
        <begin position="401"/>
        <end position="448"/>
    </location>
</feature>
<dbReference type="RefSeq" id="WP_135963721.1">
    <property type="nucleotide sequence ID" value="NZ_SRXT01000004.1"/>
</dbReference>
<comment type="caution">
    <text evidence="3">The sequence shown here is derived from an EMBL/GenBank/DDBJ whole genome shotgun (WGS) entry which is preliminary data.</text>
</comment>
<dbReference type="Proteomes" id="UP000306147">
    <property type="component" value="Unassembled WGS sequence"/>
</dbReference>
<keyword evidence="3" id="KW-0966">Cell projection</keyword>
<evidence type="ECO:0000313" key="3">
    <source>
        <dbReference type="EMBL" id="TGX53211.1"/>
    </source>
</evidence>
<keyword evidence="4" id="KW-1185">Reference proteome</keyword>
<dbReference type="PANTHER" id="PTHR37533">
    <property type="entry name" value="FLAGELLAR HOOK-LENGTH CONTROL PROTEIN"/>
    <property type="match status" value="1"/>
</dbReference>
<feature type="compositionally biased region" description="Low complexity" evidence="1">
    <location>
        <begin position="187"/>
        <end position="205"/>
    </location>
</feature>
<feature type="domain" description="Flagellar hook-length control protein-like C-terminal" evidence="2">
    <location>
        <begin position="335"/>
        <end position="413"/>
    </location>
</feature>
<feature type="region of interest" description="Disordered" evidence="1">
    <location>
        <begin position="120"/>
        <end position="145"/>
    </location>
</feature>
<name>A0A4S1XAS6_9SPHN</name>
<dbReference type="InterPro" id="IPR021136">
    <property type="entry name" value="Flagellar_hook_control-like_C"/>
</dbReference>
<keyword evidence="3" id="KW-0969">Cilium</keyword>
<dbReference type="CDD" id="cd17470">
    <property type="entry name" value="T3SS_Flik_C"/>
    <property type="match status" value="1"/>
</dbReference>